<keyword evidence="3 5" id="KW-1133">Transmembrane helix</keyword>
<dbReference type="GO" id="GO:0005886">
    <property type="term" value="C:plasma membrane"/>
    <property type="evidence" value="ECO:0007669"/>
    <property type="project" value="TreeGrafter"/>
</dbReference>
<name>A0A644XE54_9ZZZZ</name>
<evidence type="ECO:0000259" key="8">
    <source>
        <dbReference type="Pfam" id="PF25145"/>
    </source>
</evidence>
<comment type="caution">
    <text evidence="9">The sequence shown here is derived from an EMBL/GenBank/DDBJ whole genome shotgun (WGS) entry which is preliminary data.</text>
</comment>
<dbReference type="AlphaFoldDB" id="A0A644XE54"/>
<dbReference type="InterPro" id="IPR002810">
    <property type="entry name" value="NfeD-like_C"/>
</dbReference>
<dbReference type="InterPro" id="IPR052165">
    <property type="entry name" value="Membrane_assoc_protease"/>
</dbReference>
<evidence type="ECO:0000259" key="7">
    <source>
        <dbReference type="Pfam" id="PF24961"/>
    </source>
</evidence>
<evidence type="ECO:0000313" key="9">
    <source>
        <dbReference type="EMBL" id="MPM14472.1"/>
    </source>
</evidence>
<accession>A0A644XE54</accession>
<feature type="domain" description="NfeD1b N-terminal" evidence="8">
    <location>
        <begin position="38"/>
        <end position="233"/>
    </location>
</feature>
<dbReference type="Gene3D" id="2.40.50.140">
    <property type="entry name" value="Nucleic acid-binding proteins"/>
    <property type="match status" value="1"/>
</dbReference>
<evidence type="ECO:0000256" key="1">
    <source>
        <dbReference type="ARBA" id="ARBA00004141"/>
    </source>
</evidence>
<dbReference type="PANTHER" id="PTHR33507">
    <property type="entry name" value="INNER MEMBRANE PROTEIN YBBJ"/>
    <property type="match status" value="1"/>
</dbReference>
<dbReference type="InterPro" id="IPR056739">
    <property type="entry name" value="NfeD_membrane"/>
</dbReference>
<feature type="transmembrane region" description="Helical" evidence="5">
    <location>
        <begin position="251"/>
        <end position="271"/>
    </location>
</feature>
<evidence type="ECO:0000256" key="3">
    <source>
        <dbReference type="ARBA" id="ARBA00022989"/>
    </source>
</evidence>
<keyword evidence="2 5" id="KW-0812">Transmembrane</keyword>
<reference evidence="9" key="1">
    <citation type="submission" date="2019-08" db="EMBL/GenBank/DDBJ databases">
        <authorList>
            <person name="Kucharzyk K."/>
            <person name="Murdoch R.W."/>
            <person name="Higgins S."/>
            <person name="Loffler F."/>
        </authorList>
    </citation>
    <scope>NUCLEOTIDE SEQUENCE</scope>
</reference>
<evidence type="ECO:0000256" key="4">
    <source>
        <dbReference type="ARBA" id="ARBA00023136"/>
    </source>
</evidence>
<dbReference type="PANTHER" id="PTHR33507:SF3">
    <property type="entry name" value="INNER MEMBRANE PROTEIN YBBJ"/>
    <property type="match status" value="1"/>
</dbReference>
<keyword evidence="4 5" id="KW-0472">Membrane</keyword>
<dbReference type="InterPro" id="IPR012340">
    <property type="entry name" value="NA-bd_OB-fold"/>
</dbReference>
<dbReference type="SUPFAM" id="SSF52096">
    <property type="entry name" value="ClpP/crotonase"/>
    <property type="match status" value="1"/>
</dbReference>
<feature type="transmembrane region" description="Helical" evidence="5">
    <location>
        <begin position="367"/>
        <end position="385"/>
    </location>
</feature>
<evidence type="ECO:0000259" key="6">
    <source>
        <dbReference type="Pfam" id="PF01957"/>
    </source>
</evidence>
<sequence length="476" mass="51565">MLVYLGKILSKMKKISISILFITVLSLFSAVKAADKIIYKIDIKKEIGSTTWLYTEKGFDEAKTKNADIVLIHMNTYGGEVLYADSIRTKILNAEIPVYVFIDNNAASAGALISIACDKIFMRPGASFGAATVVNQTGEQMPDKYQSYMRATMRATAEAHGRDTIIQGNDTIYKWKRNPLIAEAMVDERTVVPNLIDSGKTLTFTTLEAQQYGYCDGVAANVDELITKNLGIESYELITFNPTVLDNIKGFLMSSVLQGILIMLIIGGIYFELQTPGIGFPLAVAVLAALLYFAPLYIEGLAANWEILMFVIGLILLAVEIFVIPGFGIAGISGIVLVIAGLTLSLLENVNFDFEPVETGGVGKALLTVTAGISFGFALVLYLSAKIGTKGLLKNIALNTNLEKEAGYMAVPMENKALVGKQGKARTDLRPSGKVTIEGVVYDAVSESGFISKDTAVEVLRYEMGQLYVSVLTQNS</sequence>
<dbReference type="InterPro" id="IPR029045">
    <property type="entry name" value="ClpP/crotonase-like_dom_sf"/>
</dbReference>
<organism evidence="9">
    <name type="scientific">bioreactor metagenome</name>
    <dbReference type="NCBI Taxonomy" id="1076179"/>
    <lineage>
        <taxon>unclassified sequences</taxon>
        <taxon>metagenomes</taxon>
        <taxon>ecological metagenomes</taxon>
    </lineage>
</organism>
<dbReference type="Pfam" id="PF01957">
    <property type="entry name" value="NfeD"/>
    <property type="match status" value="1"/>
</dbReference>
<comment type="subcellular location">
    <subcellularLocation>
        <location evidence="1">Membrane</location>
        <topology evidence="1">Multi-pass membrane protein</topology>
    </subcellularLocation>
</comment>
<dbReference type="EMBL" id="VSSQ01002285">
    <property type="protein sequence ID" value="MPM14472.1"/>
    <property type="molecule type" value="Genomic_DNA"/>
</dbReference>
<gene>
    <name evidence="9" type="ORF">SDC9_60835</name>
</gene>
<dbReference type="CDD" id="cd07021">
    <property type="entry name" value="Clp_protease_NfeD_like"/>
    <property type="match status" value="1"/>
</dbReference>
<dbReference type="Pfam" id="PF25145">
    <property type="entry name" value="NfeD1b_N"/>
    <property type="match status" value="1"/>
</dbReference>
<feature type="domain" description="NfeD-like C-terminal" evidence="6">
    <location>
        <begin position="416"/>
        <end position="464"/>
    </location>
</feature>
<proteinExistence type="predicted"/>
<dbReference type="Pfam" id="PF24961">
    <property type="entry name" value="NfeD_membrane"/>
    <property type="match status" value="1"/>
</dbReference>
<dbReference type="InterPro" id="IPR056738">
    <property type="entry name" value="NfeD1b_N"/>
</dbReference>
<feature type="domain" description="NfeD integral membrane" evidence="7">
    <location>
        <begin position="257"/>
        <end position="381"/>
    </location>
</feature>
<evidence type="ECO:0000256" key="2">
    <source>
        <dbReference type="ARBA" id="ARBA00022692"/>
    </source>
</evidence>
<feature type="transmembrane region" description="Helical" evidence="5">
    <location>
        <begin position="329"/>
        <end position="347"/>
    </location>
</feature>
<dbReference type="Gene3D" id="3.90.226.10">
    <property type="entry name" value="2-enoyl-CoA Hydratase, Chain A, domain 1"/>
    <property type="match status" value="1"/>
</dbReference>
<feature type="transmembrane region" description="Helical" evidence="5">
    <location>
        <begin position="278"/>
        <end position="298"/>
    </location>
</feature>
<evidence type="ECO:0000256" key="5">
    <source>
        <dbReference type="SAM" id="Phobius"/>
    </source>
</evidence>
<protein>
    <submittedName>
        <fullName evidence="9">Uncharacterized protein</fullName>
    </submittedName>
</protein>